<dbReference type="GO" id="GO:0090307">
    <property type="term" value="P:mitotic spindle assembly"/>
    <property type="evidence" value="ECO:0007669"/>
    <property type="project" value="TreeGrafter"/>
</dbReference>
<keyword evidence="4" id="KW-0493">Microtubule</keyword>
<feature type="region of interest" description="Disordered" evidence="6">
    <location>
        <begin position="550"/>
        <end position="596"/>
    </location>
</feature>
<protein>
    <recommendedName>
        <fullName evidence="7">TOG domain-containing protein</fullName>
    </recommendedName>
</protein>
<accession>A0A1E3I5R2</accession>
<keyword evidence="5" id="KW-0131">Cell cycle</keyword>
<feature type="region of interest" description="Disordered" evidence="6">
    <location>
        <begin position="619"/>
        <end position="823"/>
    </location>
</feature>
<dbReference type="GO" id="GO:0051301">
    <property type="term" value="P:cell division"/>
    <property type="evidence" value="ECO:0007669"/>
    <property type="project" value="UniProtKB-KW"/>
</dbReference>
<evidence type="ECO:0000313" key="8">
    <source>
        <dbReference type="EMBL" id="ODN84033.1"/>
    </source>
</evidence>
<dbReference type="AlphaFoldDB" id="A0A1E3I5R2"/>
<gene>
    <name evidence="8" type="ORF">L202_00062</name>
</gene>
<keyword evidence="5" id="KW-0498">Mitosis</keyword>
<dbReference type="GO" id="GO:0005881">
    <property type="term" value="C:cytoplasmic microtubule"/>
    <property type="evidence" value="ECO:0007669"/>
    <property type="project" value="TreeGrafter"/>
</dbReference>
<organism evidence="8 9">
    <name type="scientific">Cryptococcus amylolentus CBS 6039</name>
    <dbReference type="NCBI Taxonomy" id="1295533"/>
    <lineage>
        <taxon>Eukaryota</taxon>
        <taxon>Fungi</taxon>
        <taxon>Dikarya</taxon>
        <taxon>Basidiomycota</taxon>
        <taxon>Agaricomycotina</taxon>
        <taxon>Tremellomycetes</taxon>
        <taxon>Tremellales</taxon>
        <taxon>Cryptococcaceae</taxon>
        <taxon>Cryptococcus</taxon>
    </lineage>
</organism>
<name>A0A1E3I5R2_9TREE</name>
<dbReference type="InterPro" id="IPR016024">
    <property type="entry name" value="ARM-type_fold"/>
</dbReference>
<dbReference type="OrthoDB" id="46159at2759"/>
<dbReference type="STRING" id="1295533.A0A1E3I5R2"/>
<dbReference type="PANTHER" id="PTHR21567">
    <property type="entry name" value="CLASP"/>
    <property type="match status" value="1"/>
</dbReference>
<feature type="compositionally biased region" description="Low complexity" evidence="6">
    <location>
        <begin position="693"/>
        <end position="710"/>
    </location>
</feature>
<dbReference type="InterPro" id="IPR011989">
    <property type="entry name" value="ARM-like"/>
</dbReference>
<feature type="compositionally biased region" description="Polar residues" evidence="6">
    <location>
        <begin position="633"/>
        <end position="654"/>
    </location>
</feature>
<comment type="similarity">
    <text evidence="2">Belongs to the CLASP family.</text>
</comment>
<evidence type="ECO:0000256" key="6">
    <source>
        <dbReference type="SAM" id="MobiDB-lite"/>
    </source>
</evidence>
<feature type="region of interest" description="Disordered" evidence="6">
    <location>
        <begin position="1185"/>
        <end position="1206"/>
    </location>
</feature>
<dbReference type="GO" id="GO:1990023">
    <property type="term" value="C:mitotic spindle midzone"/>
    <property type="evidence" value="ECO:0007669"/>
    <property type="project" value="TreeGrafter"/>
</dbReference>
<dbReference type="InterPro" id="IPR034085">
    <property type="entry name" value="TOG"/>
</dbReference>
<dbReference type="GO" id="GO:0005876">
    <property type="term" value="C:spindle microtubule"/>
    <property type="evidence" value="ECO:0007669"/>
    <property type="project" value="TreeGrafter"/>
</dbReference>
<feature type="compositionally biased region" description="Polar residues" evidence="6">
    <location>
        <begin position="137"/>
        <end position="158"/>
    </location>
</feature>
<evidence type="ECO:0000256" key="4">
    <source>
        <dbReference type="ARBA" id="ARBA00022701"/>
    </source>
</evidence>
<dbReference type="SUPFAM" id="SSF48371">
    <property type="entry name" value="ARM repeat"/>
    <property type="match status" value="1"/>
</dbReference>
<evidence type="ECO:0000256" key="3">
    <source>
        <dbReference type="ARBA" id="ARBA00022618"/>
    </source>
</evidence>
<comment type="subcellular location">
    <subcellularLocation>
        <location evidence="1">Cytoplasm</location>
        <location evidence="1">Cytoskeleton</location>
        <location evidence="1">Spindle</location>
    </subcellularLocation>
</comment>
<dbReference type="Proteomes" id="UP000094065">
    <property type="component" value="Unassembled WGS sequence"/>
</dbReference>
<feature type="compositionally biased region" description="Low complexity" evidence="6">
    <location>
        <begin position="565"/>
        <end position="585"/>
    </location>
</feature>
<dbReference type="PANTHER" id="PTHR21567:SF9">
    <property type="entry name" value="CLIP-ASSOCIATING PROTEIN"/>
    <property type="match status" value="1"/>
</dbReference>
<keyword evidence="3" id="KW-0132">Cell division</keyword>
<dbReference type="GeneID" id="30151371"/>
<dbReference type="Gene3D" id="1.25.10.10">
    <property type="entry name" value="Leucine-rich Repeat Variant"/>
    <property type="match status" value="2"/>
</dbReference>
<dbReference type="GO" id="GO:0005815">
    <property type="term" value="C:microtubule organizing center"/>
    <property type="evidence" value="ECO:0007669"/>
    <property type="project" value="TreeGrafter"/>
</dbReference>
<dbReference type="InterPro" id="IPR024395">
    <property type="entry name" value="CLASP_N_dom"/>
</dbReference>
<evidence type="ECO:0000259" key="7">
    <source>
        <dbReference type="SMART" id="SM01349"/>
    </source>
</evidence>
<feature type="domain" description="TOG" evidence="7">
    <location>
        <begin position="318"/>
        <end position="564"/>
    </location>
</feature>
<sequence>MAEGKTLPESDIEATLVKLRSADPDRKVDIIQYFTVQLDGVTSLPESTIDPFLLLLPPLLRTPHSLLLNTVLSTFIPEFLPLIPHQPTSHLRLALLQVFPALAEKLNDAKERVHAAAGNDIFALGEMSWKVDPPLPTSSLGPNSGKSALSQSTTSKLGSSGPKDKETLSGLWERQMKDVLQGRAKIAKVEAMKVVVKLREAVGGKMGLKGWLSVLVDLLEDGDGTVRDQARETVVALLAPPTTPPAARSELKKLLVAKNVRKTIADNIIARILGGEVTSGRSTPAAKSEVLKDDAVRSGAGTPALAQGDDVDIVYIASSHDLANEFASMLPHFEGKETEHNWGPREAAVKRMRGMIKDQAHVKYQETFVAGLKNGLLEGVAKTILSLRTTLAQASCVLLRELVEGLRTAFDNFVEYLLPILGKMAGLTKRIIADRSQQVVTAIITHTNVHPRIFIAHISSGISEKNVQIRAYCTNHLRTFLKIHAAHAKHQIESTAGLGEQLDQTVRKTLADVNPGVREAGRLAFWGYHAVWPAKGQVIIGTLDNQAKKSLDKVNPRNSNIETLSATSSTSASSSAATAATNTSAGSGKPAGRSSGLAAMMAERRKAVKAAADKKAQLGESDGFGISPRIVSNPIQGSPNVQAGLPRSNSSTVLASPVPQKPAQLGRSVTSPEGSPLTAKVNPGLLASPTPDTSTSRRLSKSPSASPSPLDRQQNPRTRTTSLGPSRSPGGGVKSPPPRESPLRQSSTVPIGRSVESGRKSLPEFDGDGGLGLGLGTPVRGGPSPSSTPARTLGMPGTPARAPSATPRNGSLAHTPAPSNGHTAQAHLFRTPINAASSRKAWEDSPRPEAVTPLMMEKLKERKHERSWWIKRQELMDKASPLKPTSPSPASAIVPDLEALSSGNIELRNLQKLALFSSSHPVRADPEEEEDLSESERDVISAERKLWKDDSLFERLLDSLLTYLRPEKDKELLEQGLVVLWEMVQHQWCLVDDVGKLCQTLFRLRASRDAVILESTNALVSLLVQISDPMLLLFSLCSSLDKFLAEHPPVSPPAPRLSEGQDPLTAALSQLSFGPEKETPEERIRNSGYLFGLTSVGMCVLRLSAPVVVSEGPKLGRIVMAAASNPSSIIRQASQSLLLSIQCILRNSNKTLSLVPSLSKGQKDLAIYYMAQNGILEENALHKQLDNAEGKEDAESEDGEKKEEREMQMMNGELAGLMARGVARE</sequence>
<reference evidence="8 9" key="1">
    <citation type="submission" date="2016-06" db="EMBL/GenBank/DDBJ databases">
        <title>Evolution of pathogenesis and genome organization in the Tremellales.</title>
        <authorList>
            <person name="Cuomo C."/>
            <person name="Litvintseva A."/>
            <person name="Heitman J."/>
            <person name="Chen Y."/>
            <person name="Sun S."/>
            <person name="Springer D."/>
            <person name="Dromer F."/>
            <person name="Young S."/>
            <person name="Zeng Q."/>
            <person name="Chapman S."/>
            <person name="Gujja S."/>
            <person name="Saif S."/>
            <person name="Birren B."/>
        </authorList>
    </citation>
    <scope>NUCLEOTIDE SEQUENCE [LARGE SCALE GENOMIC DNA]</scope>
    <source>
        <strain evidence="8 9">CBS 6039</strain>
    </source>
</reference>
<evidence type="ECO:0000256" key="1">
    <source>
        <dbReference type="ARBA" id="ARBA00004186"/>
    </source>
</evidence>
<dbReference type="Pfam" id="PF12348">
    <property type="entry name" value="CLASP_N"/>
    <property type="match status" value="1"/>
</dbReference>
<proteinExistence type="inferred from homology"/>
<evidence type="ECO:0000313" key="9">
    <source>
        <dbReference type="Proteomes" id="UP000094065"/>
    </source>
</evidence>
<keyword evidence="9" id="KW-1185">Reference proteome</keyword>
<dbReference type="GO" id="GO:0008017">
    <property type="term" value="F:microtubule binding"/>
    <property type="evidence" value="ECO:0007669"/>
    <property type="project" value="TreeGrafter"/>
</dbReference>
<dbReference type="SMART" id="SM01349">
    <property type="entry name" value="TOG"/>
    <property type="match status" value="1"/>
</dbReference>
<feature type="region of interest" description="Disordered" evidence="6">
    <location>
        <begin position="133"/>
        <end position="170"/>
    </location>
</feature>
<feature type="compositionally biased region" description="Polar residues" evidence="6">
    <location>
        <begin position="711"/>
        <end position="725"/>
    </location>
</feature>
<dbReference type="RefSeq" id="XP_018997836.1">
    <property type="nucleotide sequence ID" value="XM_019133131.1"/>
</dbReference>
<comment type="caution">
    <text evidence="8">The sequence shown here is derived from an EMBL/GenBank/DDBJ whole genome shotgun (WGS) entry which is preliminary data.</text>
</comment>
<evidence type="ECO:0000256" key="2">
    <source>
        <dbReference type="ARBA" id="ARBA00009549"/>
    </source>
</evidence>
<dbReference type="EMBL" id="AWGJ01000001">
    <property type="protein sequence ID" value="ODN84033.1"/>
    <property type="molecule type" value="Genomic_DNA"/>
</dbReference>
<evidence type="ECO:0000256" key="5">
    <source>
        <dbReference type="ARBA" id="ARBA00022776"/>
    </source>
</evidence>